<dbReference type="InterPro" id="IPR017972">
    <property type="entry name" value="Cyt_P450_CS"/>
</dbReference>
<evidence type="ECO:0000256" key="1">
    <source>
        <dbReference type="ARBA" id="ARBA00010617"/>
    </source>
</evidence>
<dbReference type="RefSeq" id="WP_380230415.1">
    <property type="nucleotide sequence ID" value="NZ_JBHSVH010000002.1"/>
</dbReference>
<keyword evidence="9" id="KW-1185">Reference proteome</keyword>
<organism evidence="8 9">
    <name type="scientific">Kitasatospora paranensis</name>
    <dbReference type="NCBI Taxonomy" id="258053"/>
    <lineage>
        <taxon>Bacteria</taxon>
        <taxon>Bacillati</taxon>
        <taxon>Actinomycetota</taxon>
        <taxon>Actinomycetes</taxon>
        <taxon>Kitasatosporales</taxon>
        <taxon>Streptomycetaceae</taxon>
        <taxon>Kitasatospora</taxon>
    </lineage>
</organism>
<comment type="similarity">
    <text evidence="1 7">Belongs to the cytochrome P450 family.</text>
</comment>
<dbReference type="InterPro" id="IPR001128">
    <property type="entry name" value="Cyt_P450"/>
</dbReference>
<dbReference type="InterPro" id="IPR050196">
    <property type="entry name" value="Cytochrome_P450_Monoox"/>
</dbReference>
<evidence type="ECO:0000256" key="2">
    <source>
        <dbReference type="ARBA" id="ARBA00022617"/>
    </source>
</evidence>
<dbReference type="Proteomes" id="UP001596435">
    <property type="component" value="Unassembled WGS sequence"/>
</dbReference>
<sequence length="362" mass="38772">MTPTGYPELSLAHRPDLFEAIRLHGPDPAEPLSRCTFGQRPGWLVRDLAWARLLLTTSVGQKSRPAHSQRLLGGVGAMRGERVRSVKRQLVAAMGAAAGRPDEIVDHLRATLPGGALPAPRERLTEAVASAMLAQVTGQPPGAVDGARLRVLVRRSWAALERPAGAAGDLGAELRDDLLAFVAGLVVGGDSAFLRRLAADGWSSAQIAEELRAMVLAGWGSTTAAVLSAISLGVPPDAPTVAIDEALRLYPPSFMIARAVVEERAVLPFTVGDLVLVSPWLIHRHPRGWRSPDSYDPGRWAGTARPYWFLPFGIGPRRCPAARFARAQVSAALRLHRPAPCPRPGTLALVELRSPSLVPDWA</sequence>
<dbReference type="PANTHER" id="PTHR24291:SF50">
    <property type="entry name" value="BIFUNCTIONAL ALBAFLAVENONE MONOOXYGENASE_TERPENE SYNTHASE"/>
    <property type="match status" value="1"/>
</dbReference>
<proteinExistence type="inferred from homology"/>
<protein>
    <submittedName>
        <fullName evidence="8">Cytochrome P450</fullName>
    </submittedName>
</protein>
<dbReference type="EMBL" id="JBHTAJ010000005">
    <property type="protein sequence ID" value="MFC7178655.1"/>
    <property type="molecule type" value="Genomic_DNA"/>
</dbReference>
<dbReference type="Gene3D" id="1.10.630.10">
    <property type="entry name" value="Cytochrome P450"/>
    <property type="match status" value="1"/>
</dbReference>
<accession>A0ABW2FN27</accession>
<keyword evidence="2 7" id="KW-0349">Heme</keyword>
<evidence type="ECO:0000256" key="5">
    <source>
        <dbReference type="ARBA" id="ARBA00023004"/>
    </source>
</evidence>
<comment type="caution">
    <text evidence="8">The sequence shown here is derived from an EMBL/GenBank/DDBJ whole genome shotgun (WGS) entry which is preliminary data.</text>
</comment>
<gene>
    <name evidence="8" type="ORF">ACFQMG_03635</name>
</gene>
<name>A0ABW2FN27_9ACTN</name>
<dbReference type="Pfam" id="PF00067">
    <property type="entry name" value="p450"/>
    <property type="match status" value="1"/>
</dbReference>
<keyword evidence="5 7" id="KW-0408">Iron</keyword>
<reference evidence="9" key="1">
    <citation type="journal article" date="2019" name="Int. J. Syst. Evol. Microbiol.">
        <title>The Global Catalogue of Microorganisms (GCM) 10K type strain sequencing project: providing services to taxonomists for standard genome sequencing and annotation.</title>
        <authorList>
            <consortium name="The Broad Institute Genomics Platform"/>
            <consortium name="The Broad Institute Genome Sequencing Center for Infectious Disease"/>
            <person name="Wu L."/>
            <person name="Ma J."/>
        </authorList>
    </citation>
    <scope>NUCLEOTIDE SEQUENCE [LARGE SCALE GENOMIC DNA]</scope>
    <source>
        <strain evidence="9">CGMCC 1.12859</strain>
    </source>
</reference>
<evidence type="ECO:0000256" key="7">
    <source>
        <dbReference type="RuleBase" id="RU000461"/>
    </source>
</evidence>
<evidence type="ECO:0000256" key="6">
    <source>
        <dbReference type="ARBA" id="ARBA00023033"/>
    </source>
</evidence>
<keyword evidence="3 7" id="KW-0479">Metal-binding</keyword>
<dbReference type="CDD" id="cd00302">
    <property type="entry name" value="cytochrome_P450"/>
    <property type="match status" value="1"/>
</dbReference>
<keyword evidence="4 7" id="KW-0560">Oxidoreductase</keyword>
<evidence type="ECO:0000256" key="3">
    <source>
        <dbReference type="ARBA" id="ARBA00022723"/>
    </source>
</evidence>
<dbReference type="PROSITE" id="PS00086">
    <property type="entry name" value="CYTOCHROME_P450"/>
    <property type="match status" value="1"/>
</dbReference>
<keyword evidence="6 7" id="KW-0503">Monooxygenase</keyword>
<evidence type="ECO:0000313" key="8">
    <source>
        <dbReference type="EMBL" id="MFC7178655.1"/>
    </source>
</evidence>
<dbReference type="PANTHER" id="PTHR24291">
    <property type="entry name" value="CYTOCHROME P450 FAMILY 4"/>
    <property type="match status" value="1"/>
</dbReference>
<evidence type="ECO:0000313" key="9">
    <source>
        <dbReference type="Proteomes" id="UP001596435"/>
    </source>
</evidence>
<dbReference type="SUPFAM" id="SSF48264">
    <property type="entry name" value="Cytochrome P450"/>
    <property type="match status" value="1"/>
</dbReference>
<evidence type="ECO:0000256" key="4">
    <source>
        <dbReference type="ARBA" id="ARBA00023002"/>
    </source>
</evidence>
<dbReference type="InterPro" id="IPR036396">
    <property type="entry name" value="Cyt_P450_sf"/>
</dbReference>